<feature type="domain" description="Nephrocystin 3-like N-terminal" evidence="3">
    <location>
        <begin position="299"/>
        <end position="472"/>
    </location>
</feature>
<protein>
    <recommendedName>
        <fullName evidence="3">Nephrocystin 3-like N-terminal domain-containing protein</fullName>
    </recommendedName>
</protein>
<comment type="caution">
    <text evidence="4">The sequence shown here is derived from an EMBL/GenBank/DDBJ whole genome shotgun (WGS) entry which is preliminary data.</text>
</comment>
<reference evidence="4" key="2">
    <citation type="submission" date="2023-05" db="EMBL/GenBank/DDBJ databases">
        <authorList>
            <consortium name="Lawrence Berkeley National Laboratory"/>
            <person name="Steindorff A."/>
            <person name="Hensen N."/>
            <person name="Bonometti L."/>
            <person name="Westerberg I."/>
            <person name="Brannstrom I.O."/>
            <person name="Guillou S."/>
            <person name="Cros-Aarteil S."/>
            <person name="Calhoun S."/>
            <person name="Haridas S."/>
            <person name="Kuo A."/>
            <person name="Mondo S."/>
            <person name="Pangilinan J."/>
            <person name="Riley R."/>
            <person name="Labutti K."/>
            <person name="Andreopoulos B."/>
            <person name="Lipzen A."/>
            <person name="Chen C."/>
            <person name="Yanf M."/>
            <person name="Daum C."/>
            <person name="Ng V."/>
            <person name="Clum A."/>
            <person name="Ohm R."/>
            <person name="Martin F."/>
            <person name="Silar P."/>
            <person name="Natvig D."/>
            <person name="Lalanne C."/>
            <person name="Gautier V."/>
            <person name="Ament-Velasquez S.L."/>
            <person name="Kruys A."/>
            <person name="Hutchinson M.I."/>
            <person name="Powell A.J."/>
            <person name="Barry K."/>
            <person name="Miller A.N."/>
            <person name="Grigoriev I.V."/>
            <person name="Debuchy R."/>
            <person name="Gladieux P."/>
            <person name="Thoren M.H."/>
            <person name="Johannesson H."/>
        </authorList>
    </citation>
    <scope>NUCLEOTIDE SEQUENCE</scope>
    <source>
        <strain evidence="4">CBS 103.79</strain>
    </source>
</reference>
<evidence type="ECO:0000313" key="5">
    <source>
        <dbReference type="Proteomes" id="UP001303889"/>
    </source>
</evidence>
<dbReference type="Pfam" id="PF24883">
    <property type="entry name" value="NPHP3_N"/>
    <property type="match status" value="1"/>
</dbReference>
<dbReference type="PANTHER" id="PTHR10039">
    <property type="entry name" value="AMELOGENIN"/>
    <property type="match status" value="1"/>
</dbReference>
<organism evidence="4 5">
    <name type="scientific">Staphylotrichum tortipilum</name>
    <dbReference type="NCBI Taxonomy" id="2831512"/>
    <lineage>
        <taxon>Eukaryota</taxon>
        <taxon>Fungi</taxon>
        <taxon>Dikarya</taxon>
        <taxon>Ascomycota</taxon>
        <taxon>Pezizomycotina</taxon>
        <taxon>Sordariomycetes</taxon>
        <taxon>Sordariomycetidae</taxon>
        <taxon>Sordariales</taxon>
        <taxon>Chaetomiaceae</taxon>
        <taxon>Staphylotrichum</taxon>
    </lineage>
</organism>
<evidence type="ECO:0000313" key="4">
    <source>
        <dbReference type="EMBL" id="KAK3896786.1"/>
    </source>
</evidence>
<evidence type="ECO:0000259" key="3">
    <source>
        <dbReference type="Pfam" id="PF24883"/>
    </source>
</evidence>
<dbReference type="AlphaFoldDB" id="A0AAN6MB38"/>
<dbReference type="InterPro" id="IPR027417">
    <property type="entry name" value="P-loop_NTPase"/>
</dbReference>
<dbReference type="EMBL" id="MU856400">
    <property type="protein sequence ID" value="KAK3896786.1"/>
    <property type="molecule type" value="Genomic_DNA"/>
</dbReference>
<dbReference type="Proteomes" id="UP001303889">
    <property type="component" value="Unassembled WGS sequence"/>
</dbReference>
<evidence type="ECO:0000256" key="1">
    <source>
        <dbReference type="ARBA" id="ARBA00022737"/>
    </source>
</evidence>
<accession>A0AAN6MB38</accession>
<keyword evidence="1" id="KW-0677">Repeat</keyword>
<dbReference type="Gene3D" id="3.40.50.300">
    <property type="entry name" value="P-loop containing nucleotide triphosphate hydrolases"/>
    <property type="match status" value="1"/>
</dbReference>
<dbReference type="InterPro" id="IPR056884">
    <property type="entry name" value="NPHP3-like_N"/>
</dbReference>
<keyword evidence="5" id="KW-1185">Reference proteome</keyword>
<proteinExistence type="predicted"/>
<sequence>MDPLSILSIAAAVVAFVDFGGKLVGAAWDHLKRDDADDVTTGLADLARDSSQLGRLGRQIGGAQRKLESSAASRNPEFEAVLVDVARESALVSKSVEDLVLTLQANNENRKNASLGRHLLITVKGGESEYATIEKSLRNAEQRLGRINSTMVSAVLACLWYVADSKSMAQDIQNISLYLGQGNGPATPSPPPEPDKGASVSAEDRRRQQLIHQIWSQSPNPLDQHALGVDVEADLSATLPLAPPSQVELLEAILRSLWSDVMEVRRGGISPAHEKTFRWVFEHPQNTNNGSPEAPPWATFVSWLEKGTTEKIYWITGKPGSGKSTLMKYIIENERLEDHLQQWAGSGNLKVAVFYSWNAGADEQRSETGLLKSILYQYLTQMPELVPAVCPRRWAMHRVFGTRNENKLPPWSTTELRQAFDMLLPLARGSNNKLALFIDGLDEFQVADKFKFLLSFAEMVRAGGAKVCVSSREWTVFSDCFRLNPSLRLQDLTRGDIERYIRGHLDQSVAYEELRDSDAAGLDGLVASMLNKASGVFLWVRLVTEVVLDRIEAGATVRELNQRIEELPPDLGELYRGIWDKLGPQDQTSVARLISILEASGLSLSATTMFAAEQPDAEEAVKTPKDALTRLVTRRLRSQTRGLLELSDTGAIDYLHRTARDWALAMEDEMKEMLPPDFDPNLQLFMATVAIQMTPPTPTSWTPSFDRFFSCLGQSLQHASRVVLGTNNSVNHSGKLFATLDRLDNWAAETCKASVQSWRALIPGGSGDSSGNEPDIIHWSSYMHHRRFVEPAYSNTLLGMACQYGMLEYVEQKLEACPGMVRPKRNEVSLLENALFIDKRSTFGFGWIRPSEEDMIARLRRQDALIRLLLAHGADPRAESVWLSHDPDIFHCFILYPPDAAGLRANRRKREPRLPLYKIVPEILLGTKPVFSDNVRVMFDENLKNQGKSRGKISRLRAKLLPL</sequence>
<dbReference type="PANTHER" id="PTHR10039:SF5">
    <property type="entry name" value="NACHT DOMAIN-CONTAINING PROTEIN"/>
    <property type="match status" value="1"/>
</dbReference>
<evidence type="ECO:0000256" key="2">
    <source>
        <dbReference type="SAM" id="MobiDB-lite"/>
    </source>
</evidence>
<gene>
    <name evidence="4" type="ORF">C8A05DRAFT_20316</name>
</gene>
<name>A0AAN6MB38_9PEZI</name>
<feature type="region of interest" description="Disordered" evidence="2">
    <location>
        <begin position="180"/>
        <end position="203"/>
    </location>
</feature>
<dbReference type="SUPFAM" id="SSF52540">
    <property type="entry name" value="P-loop containing nucleoside triphosphate hydrolases"/>
    <property type="match status" value="1"/>
</dbReference>
<reference evidence="4" key="1">
    <citation type="journal article" date="2023" name="Mol. Phylogenet. Evol.">
        <title>Genome-scale phylogeny and comparative genomics of the fungal order Sordariales.</title>
        <authorList>
            <person name="Hensen N."/>
            <person name="Bonometti L."/>
            <person name="Westerberg I."/>
            <person name="Brannstrom I.O."/>
            <person name="Guillou S."/>
            <person name="Cros-Aarteil S."/>
            <person name="Calhoun S."/>
            <person name="Haridas S."/>
            <person name="Kuo A."/>
            <person name="Mondo S."/>
            <person name="Pangilinan J."/>
            <person name="Riley R."/>
            <person name="LaButti K."/>
            <person name="Andreopoulos B."/>
            <person name="Lipzen A."/>
            <person name="Chen C."/>
            <person name="Yan M."/>
            <person name="Daum C."/>
            <person name="Ng V."/>
            <person name="Clum A."/>
            <person name="Steindorff A."/>
            <person name="Ohm R.A."/>
            <person name="Martin F."/>
            <person name="Silar P."/>
            <person name="Natvig D.O."/>
            <person name="Lalanne C."/>
            <person name="Gautier V."/>
            <person name="Ament-Velasquez S.L."/>
            <person name="Kruys A."/>
            <person name="Hutchinson M.I."/>
            <person name="Powell A.J."/>
            <person name="Barry K."/>
            <person name="Miller A.N."/>
            <person name="Grigoriev I.V."/>
            <person name="Debuchy R."/>
            <person name="Gladieux P."/>
            <person name="Hiltunen Thoren M."/>
            <person name="Johannesson H."/>
        </authorList>
    </citation>
    <scope>NUCLEOTIDE SEQUENCE</scope>
    <source>
        <strain evidence="4">CBS 103.79</strain>
    </source>
</reference>